<dbReference type="GO" id="GO:0006310">
    <property type="term" value="P:DNA recombination"/>
    <property type="evidence" value="ECO:0007669"/>
    <property type="project" value="UniProtKB-UniRule"/>
</dbReference>
<name>H6SRK0_PARPM</name>
<dbReference type="HOGENOM" id="CLU_105066_1_1_5"/>
<keyword evidence="7 8" id="KW-0233">DNA recombination</keyword>
<dbReference type="Pfam" id="PF00216">
    <property type="entry name" value="Bac_DNA_binding"/>
    <property type="match status" value="1"/>
</dbReference>
<evidence type="ECO:0000256" key="10">
    <source>
        <dbReference type="RuleBase" id="RU004485"/>
    </source>
</evidence>
<dbReference type="GO" id="GO:0030527">
    <property type="term" value="F:structural constituent of chromatin"/>
    <property type="evidence" value="ECO:0007669"/>
    <property type="project" value="InterPro"/>
</dbReference>
<evidence type="ECO:0000313" key="11">
    <source>
        <dbReference type="EMBL" id="CCG07529.1"/>
    </source>
</evidence>
<evidence type="ECO:0000313" key="12">
    <source>
        <dbReference type="Proteomes" id="UP000033220"/>
    </source>
</evidence>
<evidence type="ECO:0000256" key="6">
    <source>
        <dbReference type="ARBA" id="ARBA00023163"/>
    </source>
</evidence>
<dbReference type="CDD" id="cd13835">
    <property type="entry name" value="IHF_A"/>
    <property type="match status" value="1"/>
</dbReference>
<keyword evidence="6 8" id="KW-0804">Transcription</keyword>
<proteinExistence type="inferred from homology"/>
<dbReference type="eggNOG" id="COG0776">
    <property type="taxonomic scope" value="Bacteria"/>
</dbReference>
<dbReference type="PANTHER" id="PTHR33175">
    <property type="entry name" value="DNA-BINDING PROTEIN HU"/>
    <property type="match status" value="1"/>
</dbReference>
<dbReference type="PATRIC" id="fig|1150469.3.peg.1038"/>
<dbReference type="HAMAP" id="MF_00380">
    <property type="entry name" value="IHF_alpha"/>
    <property type="match status" value="1"/>
</dbReference>
<dbReference type="KEGG" id="rpm:RSPPHO_00903"/>
<dbReference type="AlphaFoldDB" id="H6SRK0"/>
<keyword evidence="4 8" id="KW-0805">Transcription regulation</keyword>
<dbReference type="InterPro" id="IPR010992">
    <property type="entry name" value="IHF-like_DNA-bd_dom_sf"/>
</dbReference>
<accession>H6SRK0</accession>
<dbReference type="NCBIfam" id="NF001401">
    <property type="entry name" value="PRK00285.1"/>
    <property type="match status" value="1"/>
</dbReference>
<dbReference type="STRING" id="1150469.RSPPHO_00903"/>
<keyword evidence="3 8" id="KW-0810">Translation regulation</keyword>
<evidence type="ECO:0000256" key="7">
    <source>
        <dbReference type="ARBA" id="ARBA00023172"/>
    </source>
</evidence>
<dbReference type="SUPFAM" id="SSF47729">
    <property type="entry name" value="IHF-like DNA-binding proteins"/>
    <property type="match status" value="1"/>
</dbReference>
<dbReference type="PANTHER" id="PTHR33175:SF2">
    <property type="entry name" value="INTEGRATION HOST FACTOR SUBUNIT ALPHA"/>
    <property type="match status" value="1"/>
</dbReference>
<dbReference type="InterPro" id="IPR000119">
    <property type="entry name" value="Hist_DNA-bd"/>
</dbReference>
<evidence type="ECO:0000256" key="2">
    <source>
        <dbReference type="ARBA" id="ARBA00018329"/>
    </source>
</evidence>
<keyword evidence="12" id="KW-1185">Reference proteome</keyword>
<dbReference type="Proteomes" id="UP000033220">
    <property type="component" value="Chromosome DSM 122"/>
</dbReference>
<evidence type="ECO:0000256" key="9">
    <source>
        <dbReference type="RuleBase" id="RU003939"/>
    </source>
</evidence>
<reference evidence="11 12" key="1">
    <citation type="submission" date="2012-02" db="EMBL/GenBank/DDBJ databases">
        <title>Shotgun genome sequence of Phaeospirillum photometricum DSM 122.</title>
        <authorList>
            <person name="Duquesne K."/>
            <person name="Sturgis J."/>
        </authorList>
    </citation>
    <scope>NUCLEOTIDE SEQUENCE [LARGE SCALE GENOMIC DNA]</scope>
    <source>
        <strain evidence="12">DSM122</strain>
    </source>
</reference>
<dbReference type="GO" id="GO:0009893">
    <property type="term" value="P:positive regulation of metabolic process"/>
    <property type="evidence" value="ECO:0007669"/>
    <property type="project" value="UniProtKB-ARBA"/>
</dbReference>
<organism evidence="11 12">
    <name type="scientific">Pararhodospirillum photometricum DSM 122</name>
    <dbReference type="NCBI Taxonomy" id="1150469"/>
    <lineage>
        <taxon>Bacteria</taxon>
        <taxon>Pseudomonadati</taxon>
        <taxon>Pseudomonadota</taxon>
        <taxon>Alphaproteobacteria</taxon>
        <taxon>Rhodospirillales</taxon>
        <taxon>Rhodospirillaceae</taxon>
        <taxon>Pararhodospirillum</taxon>
    </lineage>
</organism>
<dbReference type="Gene3D" id="4.10.520.10">
    <property type="entry name" value="IHF-like DNA-binding proteins"/>
    <property type="match status" value="1"/>
</dbReference>
<evidence type="ECO:0000256" key="8">
    <source>
        <dbReference type="HAMAP-Rule" id="MF_00380"/>
    </source>
</evidence>
<protein>
    <recommendedName>
        <fullName evidence="2 8">Integration host factor subunit alpha</fullName>
        <shortName evidence="8">IHF-alpha</shortName>
    </recommendedName>
</protein>
<evidence type="ECO:0000256" key="1">
    <source>
        <dbReference type="ARBA" id="ARBA00010529"/>
    </source>
</evidence>
<dbReference type="PRINTS" id="PR01727">
    <property type="entry name" value="DNABINDINGHU"/>
</dbReference>
<evidence type="ECO:0000256" key="3">
    <source>
        <dbReference type="ARBA" id="ARBA00022845"/>
    </source>
</evidence>
<evidence type="ECO:0000256" key="4">
    <source>
        <dbReference type="ARBA" id="ARBA00023015"/>
    </source>
</evidence>
<dbReference type="EMBL" id="HE663493">
    <property type="protein sequence ID" value="CCG07529.1"/>
    <property type="molecule type" value="Genomic_DNA"/>
</dbReference>
<dbReference type="InterPro" id="IPR020816">
    <property type="entry name" value="Histone-like_DNA-bd_CS"/>
</dbReference>
<dbReference type="GO" id="GO:0003677">
    <property type="term" value="F:DNA binding"/>
    <property type="evidence" value="ECO:0007669"/>
    <property type="project" value="UniProtKB-UniRule"/>
</dbReference>
<keyword evidence="5 8" id="KW-0238">DNA-binding</keyword>
<comment type="function">
    <text evidence="8 10">This protein is one of the two subunits of integration host factor, a specific DNA-binding protein that functions in genetic recombination as well as in transcriptional and translational control.</text>
</comment>
<dbReference type="GO" id="GO:0006355">
    <property type="term" value="P:regulation of DNA-templated transcription"/>
    <property type="evidence" value="ECO:0007669"/>
    <property type="project" value="UniProtKB-UniRule"/>
</dbReference>
<dbReference type="NCBIfam" id="TIGR00987">
    <property type="entry name" value="himA"/>
    <property type="match status" value="1"/>
</dbReference>
<dbReference type="SMART" id="SM00411">
    <property type="entry name" value="BHL"/>
    <property type="match status" value="1"/>
</dbReference>
<dbReference type="PROSITE" id="PS00045">
    <property type="entry name" value="HISTONE_LIKE"/>
    <property type="match status" value="1"/>
</dbReference>
<sequence length="118" mass="12948">MRSTSSRSGSQGMSSRTITRAQLSEAVYQEVGLSRNESADLLEMVLGEMSQALVRGETVKISSFGSFSVREKGQRIGRNPKTGEEVPILPRRVLVFRPSQLLKARVNEGPVGRQLENG</sequence>
<comment type="subunit">
    <text evidence="8 10">Heterodimer of an alpha and a beta chain.</text>
</comment>
<comment type="similarity">
    <text evidence="1 8 9">Belongs to the bacterial histone-like protein family.</text>
</comment>
<dbReference type="GO" id="GO:0005829">
    <property type="term" value="C:cytosol"/>
    <property type="evidence" value="ECO:0007669"/>
    <property type="project" value="TreeGrafter"/>
</dbReference>
<evidence type="ECO:0000256" key="5">
    <source>
        <dbReference type="ARBA" id="ARBA00023125"/>
    </source>
</evidence>
<gene>
    <name evidence="8 11" type="primary">ihfA</name>
    <name evidence="8" type="synonym">himA</name>
    <name evidence="11" type="ORF">RSPPHO_00903</name>
</gene>
<dbReference type="InterPro" id="IPR005684">
    <property type="entry name" value="IHF_alpha"/>
</dbReference>
<dbReference type="GO" id="GO:0006417">
    <property type="term" value="P:regulation of translation"/>
    <property type="evidence" value="ECO:0007669"/>
    <property type="project" value="UniProtKB-UniRule"/>
</dbReference>